<dbReference type="FunFam" id="1.10.3470.10:FF:000001">
    <property type="entry name" value="Vitamin B12 ABC transporter permease BtuC"/>
    <property type="match status" value="1"/>
</dbReference>
<dbReference type="InterPro" id="IPR037294">
    <property type="entry name" value="ABC_BtuC-like"/>
</dbReference>
<proteinExistence type="inferred from homology"/>
<gene>
    <name evidence="9" type="ORF">EUA93_10470</name>
</gene>
<feature type="transmembrane region" description="Helical" evidence="8">
    <location>
        <begin position="134"/>
        <end position="157"/>
    </location>
</feature>
<dbReference type="Proteomes" id="UP000294071">
    <property type="component" value="Unassembled WGS sequence"/>
</dbReference>
<name>A0A4Q2RZJ2_9ACTN</name>
<organism evidence="9 10">
    <name type="scientific">Nocardioides oleivorans</name>
    <dbReference type="NCBI Taxonomy" id="273676"/>
    <lineage>
        <taxon>Bacteria</taxon>
        <taxon>Bacillati</taxon>
        <taxon>Actinomycetota</taxon>
        <taxon>Actinomycetes</taxon>
        <taxon>Propionibacteriales</taxon>
        <taxon>Nocardioidaceae</taxon>
        <taxon>Nocardioides</taxon>
    </lineage>
</organism>
<dbReference type="Gene3D" id="1.10.3470.10">
    <property type="entry name" value="ABC transporter involved in vitamin B12 uptake, BtuC"/>
    <property type="match status" value="1"/>
</dbReference>
<evidence type="ECO:0000313" key="10">
    <source>
        <dbReference type="Proteomes" id="UP000294071"/>
    </source>
</evidence>
<feature type="transmembrane region" description="Helical" evidence="8">
    <location>
        <begin position="106"/>
        <end position="128"/>
    </location>
</feature>
<dbReference type="InterPro" id="IPR000522">
    <property type="entry name" value="ABC_transptr_permease_BtuC"/>
</dbReference>
<evidence type="ECO:0000256" key="8">
    <source>
        <dbReference type="SAM" id="Phobius"/>
    </source>
</evidence>
<evidence type="ECO:0000256" key="6">
    <source>
        <dbReference type="ARBA" id="ARBA00022989"/>
    </source>
</evidence>
<evidence type="ECO:0000256" key="7">
    <source>
        <dbReference type="ARBA" id="ARBA00023136"/>
    </source>
</evidence>
<dbReference type="GO" id="GO:0005886">
    <property type="term" value="C:plasma membrane"/>
    <property type="evidence" value="ECO:0007669"/>
    <property type="project" value="UniProtKB-SubCell"/>
</dbReference>
<accession>A0A4Q2RZJ2</accession>
<keyword evidence="7 8" id="KW-0472">Membrane</keyword>
<keyword evidence="10" id="KW-1185">Reference proteome</keyword>
<dbReference type="CDD" id="cd06550">
    <property type="entry name" value="TM_ABC_iron-siderophores_like"/>
    <property type="match status" value="1"/>
</dbReference>
<feature type="transmembrane region" description="Helical" evidence="8">
    <location>
        <begin position="217"/>
        <end position="236"/>
    </location>
</feature>
<comment type="subcellular location">
    <subcellularLocation>
        <location evidence="1">Cell membrane</location>
        <topology evidence="1">Multi-pass membrane protein</topology>
    </subcellularLocation>
</comment>
<feature type="transmembrane region" description="Helical" evidence="8">
    <location>
        <begin position="20"/>
        <end position="41"/>
    </location>
</feature>
<dbReference type="OrthoDB" id="9782305at2"/>
<keyword evidence="3" id="KW-0813">Transport</keyword>
<feature type="transmembrane region" description="Helical" evidence="8">
    <location>
        <begin position="326"/>
        <end position="345"/>
    </location>
</feature>
<dbReference type="AlphaFoldDB" id="A0A4Q2RZJ2"/>
<evidence type="ECO:0000256" key="3">
    <source>
        <dbReference type="ARBA" id="ARBA00022448"/>
    </source>
</evidence>
<reference evidence="9 10" key="1">
    <citation type="submission" date="2019-01" db="EMBL/GenBank/DDBJ databases">
        <title>Novel species of Nocardioides.</title>
        <authorList>
            <person name="Liu Q."/>
            <person name="Xin Y.-H."/>
        </authorList>
    </citation>
    <scope>NUCLEOTIDE SEQUENCE [LARGE SCALE GENOMIC DNA]</scope>
    <source>
        <strain evidence="9 10">CGMCC 4.6882</strain>
    </source>
</reference>
<comment type="caution">
    <text evidence="9">The sequence shown here is derived from an EMBL/GenBank/DDBJ whole genome shotgun (WGS) entry which is preliminary data.</text>
</comment>
<evidence type="ECO:0000256" key="2">
    <source>
        <dbReference type="ARBA" id="ARBA00007935"/>
    </source>
</evidence>
<keyword evidence="5 8" id="KW-0812">Transmembrane</keyword>
<feature type="transmembrane region" description="Helical" evidence="8">
    <location>
        <begin position="298"/>
        <end position="320"/>
    </location>
</feature>
<dbReference type="PANTHER" id="PTHR30472:SF67">
    <property type="entry name" value="PERMEASE OF ABC TRANSPORTER-RELATED"/>
    <property type="match status" value="1"/>
</dbReference>
<keyword evidence="4" id="KW-1003">Cell membrane</keyword>
<dbReference type="SUPFAM" id="SSF81345">
    <property type="entry name" value="ABC transporter involved in vitamin B12 uptake, BtuC"/>
    <property type="match status" value="1"/>
</dbReference>
<dbReference type="EMBL" id="SDWT01000001">
    <property type="protein sequence ID" value="RYB94731.1"/>
    <property type="molecule type" value="Genomic_DNA"/>
</dbReference>
<sequence>MHQLRAAPPRRAPRRVPVPVALVVLVPAILVTAVVSTGFGAEPLPVGVVVEALAARFGDGPRDPAYDAIVWELRLPRTLLGFVVGAGLAVAGAGIQTLVRNPLADPYLLGVSSGASVGATAVITLGVLSGAGTWALSVGALLGALAASAIVFGIALLQGGLTPLRLVLTGTVLSAAFSSIASFMVFKSSEPQAAQSVLFWLLGSLSGTTWAQLWLPLVTVVACFALLMSASGWLDALAVGPETAAALGVPVPALRIALFVLLSVLVGVLVAVAGGIGFVGLVLPHLSRLLVGPRHRASLPVAALAGGLFLVWVDVITRVAVRPTEIPLSVVTGLIGAPIFLLLLGRRAYRFGGES</sequence>
<dbReference type="Pfam" id="PF01032">
    <property type="entry name" value="FecCD"/>
    <property type="match status" value="1"/>
</dbReference>
<protein>
    <submittedName>
        <fullName evidence="9">Iron ABC transporter permease</fullName>
    </submittedName>
</protein>
<evidence type="ECO:0000256" key="1">
    <source>
        <dbReference type="ARBA" id="ARBA00004651"/>
    </source>
</evidence>
<comment type="similarity">
    <text evidence="2">Belongs to the binding-protein-dependent transport system permease family. FecCD subfamily.</text>
</comment>
<feature type="transmembrane region" description="Helical" evidence="8">
    <location>
        <begin position="256"/>
        <end position="286"/>
    </location>
</feature>
<evidence type="ECO:0000313" key="9">
    <source>
        <dbReference type="EMBL" id="RYB94731.1"/>
    </source>
</evidence>
<keyword evidence="6 8" id="KW-1133">Transmembrane helix</keyword>
<dbReference type="PANTHER" id="PTHR30472">
    <property type="entry name" value="FERRIC ENTEROBACTIN TRANSPORT SYSTEM PERMEASE PROTEIN"/>
    <property type="match status" value="1"/>
</dbReference>
<feature type="transmembrane region" description="Helical" evidence="8">
    <location>
        <begin position="79"/>
        <end position="99"/>
    </location>
</feature>
<evidence type="ECO:0000256" key="5">
    <source>
        <dbReference type="ARBA" id="ARBA00022692"/>
    </source>
</evidence>
<feature type="transmembrane region" description="Helical" evidence="8">
    <location>
        <begin position="164"/>
        <end position="186"/>
    </location>
</feature>
<evidence type="ECO:0000256" key="4">
    <source>
        <dbReference type="ARBA" id="ARBA00022475"/>
    </source>
</evidence>
<dbReference type="GO" id="GO:0022857">
    <property type="term" value="F:transmembrane transporter activity"/>
    <property type="evidence" value="ECO:0007669"/>
    <property type="project" value="InterPro"/>
</dbReference>
<dbReference type="GO" id="GO:0033214">
    <property type="term" value="P:siderophore-iron import into cell"/>
    <property type="evidence" value="ECO:0007669"/>
    <property type="project" value="TreeGrafter"/>
</dbReference>